<protein>
    <submittedName>
        <fullName evidence="1">Uncharacterized protein</fullName>
    </submittedName>
</protein>
<sequence>MSQLTRRSLLRMLGASGAVAAGSGLASAHSEHSEVRKQLAEVRRATSKYHDPDVARSDGYVAEEHCVSNPNGEGAMGFHYPNLELFSEPGVDHEKPEVLVYEKRGNNLHLVAVEYAAMESFTLFGHDSHPPHGEVPFHTLHAWVWKGNPNGVFANFNPNVRCPSE</sequence>
<accession>A0A1H7RGR1</accession>
<evidence type="ECO:0000313" key="2">
    <source>
        <dbReference type="Proteomes" id="UP000183894"/>
    </source>
</evidence>
<dbReference type="PROSITE" id="PS51318">
    <property type="entry name" value="TAT"/>
    <property type="match status" value="1"/>
</dbReference>
<dbReference type="AlphaFoldDB" id="A0A1H7RGR1"/>
<name>A0A1H7RGR1_HALLR</name>
<dbReference type="Proteomes" id="UP000183894">
    <property type="component" value="Unassembled WGS sequence"/>
</dbReference>
<dbReference type="InterPro" id="IPR006311">
    <property type="entry name" value="TAT_signal"/>
</dbReference>
<gene>
    <name evidence="1" type="ORF">SAMN04488691_10629</name>
</gene>
<reference evidence="1 2" key="1">
    <citation type="submission" date="2016-10" db="EMBL/GenBank/DDBJ databases">
        <authorList>
            <person name="de Groot N.N."/>
        </authorList>
    </citation>
    <scope>NUCLEOTIDE SEQUENCE [LARGE SCALE GENOMIC DNA]</scope>
    <source>
        <strain evidence="1 2">CDM_5</strain>
    </source>
</reference>
<evidence type="ECO:0000313" key="1">
    <source>
        <dbReference type="EMBL" id="SEL59426.1"/>
    </source>
</evidence>
<organism evidence="1 2">
    <name type="scientific">Haloferax larsenii</name>
    <dbReference type="NCBI Taxonomy" id="302484"/>
    <lineage>
        <taxon>Archaea</taxon>
        <taxon>Methanobacteriati</taxon>
        <taxon>Methanobacteriota</taxon>
        <taxon>Stenosarchaea group</taxon>
        <taxon>Halobacteria</taxon>
        <taxon>Halobacteriales</taxon>
        <taxon>Haloferacaceae</taxon>
        <taxon>Haloferax</taxon>
    </lineage>
</organism>
<proteinExistence type="predicted"/>
<dbReference type="EMBL" id="FOAD01000006">
    <property type="protein sequence ID" value="SEL59426.1"/>
    <property type="molecule type" value="Genomic_DNA"/>
</dbReference>